<feature type="domain" description="Metallo-beta-lactamase" evidence="1">
    <location>
        <begin position="49"/>
        <end position="253"/>
    </location>
</feature>
<accession>A0A075G876</accession>
<dbReference type="PANTHER" id="PTHR42663:SF6">
    <property type="entry name" value="HYDROLASE C777.06C-RELATED"/>
    <property type="match status" value="1"/>
</dbReference>
<dbReference type="Pfam" id="PF12706">
    <property type="entry name" value="Lactamase_B_2"/>
    <property type="match status" value="1"/>
</dbReference>
<dbReference type="Gene3D" id="3.60.15.10">
    <property type="entry name" value="Ribonuclease Z/Hydroxyacylglutathione hydrolase-like"/>
    <property type="match status" value="1"/>
</dbReference>
<reference evidence="2" key="1">
    <citation type="journal article" date="2014" name="Genome Biol. Evol.">
        <title>Pangenome evidence for extensive interdomain horizontal transfer affecting lineage core and shell genes in uncultured planktonic thaumarchaeota and euryarchaeota.</title>
        <authorList>
            <person name="Deschamps P."/>
            <person name="Zivanovic Y."/>
            <person name="Moreira D."/>
            <person name="Rodriguez-Valera F."/>
            <person name="Lopez-Garcia P."/>
        </authorList>
    </citation>
    <scope>NUCLEOTIDE SEQUENCE</scope>
</reference>
<gene>
    <name evidence="2" type="primary">pqqB</name>
</gene>
<evidence type="ECO:0000313" key="2">
    <source>
        <dbReference type="EMBL" id="AIE99564.1"/>
    </source>
</evidence>
<dbReference type="AlphaFoldDB" id="A0A075G876"/>
<dbReference type="InterPro" id="IPR001279">
    <property type="entry name" value="Metallo-B-lactamas"/>
</dbReference>
<dbReference type="PANTHER" id="PTHR42663">
    <property type="entry name" value="HYDROLASE C777.06C-RELATED-RELATED"/>
    <property type="match status" value="1"/>
</dbReference>
<proteinExistence type="predicted"/>
<dbReference type="InterPro" id="IPR036866">
    <property type="entry name" value="RibonucZ/Hydroxyglut_hydro"/>
</dbReference>
<evidence type="ECO:0000259" key="1">
    <source>
        <dbReference type="Pfam" id="PF12706"/>
    </source>
</evidence>
<name>A0A075G876_9EURY</name>
<organism evidence="2">
    <name type="scientific">uncultured marine group II/III euryarchaeote KM3_113_E08</name>
    <dbReference type="NCBI Taxonomy" id="1457853"/>
    <lineage>
        <taxon>Archaea</taxon>
        <taxon>Methanobacteriati</taxon>
        <taxon>Methanobacteriota</taxon>
        <taxon>environmental samples</taxon>
    </lineage>
</organism>
<protein>
    <submittedName>
        <fullName evidence="2">Pyrroloquinoline quinone biosynthesis protein B (PqqB)</fullName>
    </submittedName>
</protein>
<sequence length="287" mass="31256">MVLLGTAQDGGVPQAGCAKSCCMTEFGGPTRHRNPVALGLTAEDGSRHLIEASRTLADQLILWSTVDGGPLNKLDSIWLTHGHLGHIDGLGLFGCEAWGTEDIPLHASESMIGVVQSSPPLAPLFENSHLIPTPFYSGKKVELTTDLSVTPVKVPHRDEHTDTHAFLIEGPSKRLLFLPDHDSWTETLELHSADNPLSWLHSLFVDIVLLDGTFWSGEELGGHAQKIGHPPVEETLELLGIKGPSDPRVVFIHLNHTNPLHDESSAETARVRAMGWEVARQPMSFNL</sequence>
<dbReference type="SUPFAM" id="SSF56281">
    <property type="entry name" value="Metallo-hydrolase/oxidoreductase"/>
    <property type="match status" value="1"/>
</dbReference>
<dbReference type="EMBL" id="KF900566">
    <property type="protein sequence ID" value="AIE99564.1"/>
    <property type="molecule type" value="Genomic_DNA"/>
</dbReference>